<dbReference type="InterPro" id="IPR017039">
    <property type="entry name" value="Virul_fac_BrkB"/>
</dbReference>
<dbReference type="SUPFAM" id="SSF46785">
    <property type="entry name" value="Winged helix' DNA-binding domain"/>
    <property type="match status" value="1"/>
</dbReference>
<dbReference type="InterPro" id="IPR036390">
    <property type="entry name" value="WH_DNA-bd_sf"/>
</dbReference>
<proteinExistence type="predicted"/>
<evidence type="ECO:0000313" key="7">
    <source>
        <dbReference type="EMBL" id="KUG27232.1"/>
    </source>
</evidence>
<dbReference type="Pfam" id="PF03631">
    <property type="entry name" value="Virul_fac_BrkB"/>
    <property type="match status" value="1"/>
</dbReference>
<feature type="transmembrane region" description="Helical" evidence="6">
    <location>
        <begin position="212"/>
        <end position="229"/>
    </location>
</feature>
<feature type="transmembrane region" description="Helical" evidence="6">
    <location>
        <begin position="39"/>
        <end position="58"/>
    </location>
</feature>
<evidence type="ECO:0000256" key="4">
    <source>
        <dbReference type="ARBA" id="ARBA00022989"/>
    </source>
</evidence>
<feature type="transmembrane region" description="Helical" evidence="6">
    <location>
        <begin position="249"/>
        <end position="271"/>
    </location>
</feature>
<comment type="subcellular location">
    <subcellularLocation>
        <location evidence="1">Cell membrane</location>
        <topology evidence="1">Multi-pass membrane protein</topology>
    </subcellularLocation>
</comment>
<gene>
    <name evidence="7" type="ORF">ASZ90_002919</name>
</gene>
<comment type="caution">
    <text evidence="7">The sequence shown here is derived from an EMBL/GenBank/DDBJ whole genome shotgun (WGS) entry which is preliminary data.</text>
</comment>
<evidence type="ECO:0000256" key="5">
    <source>
        <dbReference type="ARBA" id="ARBA00023136"/>
    </source>
</evidence>
<evidence type="ECO:0000256" key="3">
    <source>
        <dbReference type="ARBA" id="ARBA00022692"/>
    </source>
</evidence>
<dbReference type="PANTHER" id="PTHR30213">
    <property type="entry name" value="INNER MEMBRANE PROTEIN YHJD"/>
    <property type="match status" value="1"/>
</dbReference>
<dbReference type="GO" id="GO:0005886">
    <property type="term" value="C:plasma membrane"/>
    <property type="evidence" value="ECO:0007669"/>
    <property type="project" value="UniProtKB-SubCell"/>
</dbReference>
<keyword evidence="3 6" id="KW-0812">Transmembrane</keyword>
<sequence length="423" mass="45327">MPHAAPPGALRRAIHNALAFGRFVAASFLKDRCLMQASALSYATVLSIVPLLAVAFAVTKGLGLYDAPQVRQLLLGLTAERTEVADSILQYIQNTNVQALGVIGTAFLLVTAVSLVGTIESAFNAVWKVPADRELGKRFINYVAVIVICPVFFFAAFGATAGLQNTALVRWLLEFALLSRAYLLFLAFLPYLMLWAALFLLYRFLPNTRVRFSSAALSALLAATLWQMTQRLYIGYQAGATGYNAVYGSFAQIPLLFLWLYVSWLILLLGAEVGNALERRRDIRDGEEAAALSPADRRSLGLFILAALAADADARLAPATARELAARLEAPRSGVETLLDILHAAGLAARIEGENAVPAWLLAGPPDRITVAEAVAALETARPGRTPEPAFLARNATLAARLSPLADPGAAARTTLRDLAGGE</sequence>
<organism evidence="7">
    <name type="scientific">hydrocarbon metagenome</name>
    <dbReference type="NCBI Taxonomy" id="938273"/>
    <lineage>
        <taxon>unclassified sequences</taxon>
        <taxon>metagenomes</taxon>
        <taxon>ecological metagenomes</taxon>
    </lineage>
</organism>
<keyword evidence="5 6" id="KW-0472">Membrane</keyword>
<dbReference type="NCBIfam" id="TIGR00765">
    <property type="entry name" value="yihY_not_rbn"/>
    <property type="match status" value="1"/>
</dbReference>
<keyword evidence="4 6" id="KW-1133">Transmembrane helix</keyword>
<dbReference type="EMBL" id="LNQE01000348">
    <property type="protein sequence ID" value="KUG27232.1"/>
    <property type="molecule type" value="Genomic_DNA"/>
</dbReference>
<evidence type="ECO:0000256" key="6">
    <source>
        <dbReference type="SAM" id="Phobius"/>
    </source>
</evidence>
<name>A0A0W8G244_9ZZZZ</name>
<dbReference type="InterPro" id="IPR036388">
    <property type="entry name" value="WH-like_DNA-bd_sf"/>
</dbReference>
<keyword evidence="2" id="KW-1003">Cell membrane</keyword>
<feature type="transmembrane region" description="Helical" evidence="6">
    <location>
        <begin position="139"/>
        <end position="161"/>
    </location>
</feature>
<evidence type="ECO:0000256" key="1">
    <source>
        <dbReference type="ARBA" id="ARBA00004651"/>
    </source>
</evidence>
<evidence type="ECO:0000256" key="2">
    <source>
        <dbReference type="ARBA" id="ARBA00022475"/>
    </source>
</evidence>
<dbReference type="AlphaFoldDB" id="A0A0W8G244"/>
<protein>
    <submittedName>
        <fullName evidence="7">Uncharacterized protein</fullName>
    </submittedName>
</protein>
<feature type="transmembrane region" description="Helical" evidence="6">
    <location>
        <begin position="181"/>
        <end position="205"/>
    </location>
</feature>
<feature type="transmembrane region" description="Helical" evidence="6">
    <location>
        <begin position="99"/>
        <end position="127"/>
    </location>
</feature>
<accession>A0A0W8G244</accession>
<reference evidence="7" key="1">
    <citation type="journal article" date="2015" name="Proc. Natl. Acad. Sci. U.S.A.">
        <title>Networks of energetic and metabolic interactions define dynamics in microbial communities.</title>
        <authorList>
            <person name="Embree M."/>
            <person name="Liu J.K."/>
            <person name="Al-Bassam M.M."/>
            <person name="Zengler K."/>
        </authorList>
    </citation>
    <scope>NUCLEOTIDE SEQUENCE</scope>
</reference>
<dbReference type="PANTHER" id="PTHR30213:SF0">
    <property type="entry name" value="UPF0761 MEMBRANE PROTEIN YIHY"/>
    <property type="match status" value="1"/>
</dbReference>
<dbReference type="Gene3D" id="1.10.10.10">
    <property type="entry name" value="Winged helix-like DNA-binding domain superfamily/Winged helix DNA-binding domain"/>
    <property type="match status" value="1"/>
</dbReference>